<dbReference type="OrthoDB" id="9762834at2"/>
<dbReference type="PIRSF" id="PIRSF000980">
    <property type="entry name" value="RecC"/>
    <property type="match status" value="1"/>
</dbReference>
<evidence type="ECO:0000256" key="10">
    <source>
        <dbReference type="HAMAP-Rule" id="MF_01486"/>
    </source>
</evidence>
<comment type="subunit">
    <text evidence="10">Heterotrimer of RecB, RecC and RecD. All subunits contribute to DNA-binding.</text>
</comment>
<sequence length="1141" mass="130959">MSELTPGFIVAHSHRLEELTDLAVELTRNYPLAPLSTETLLVQSNGIAQWLKINLAQAAGIAAMLDVTLPARFQWHAYRAVLGEQLPKTSPFDKDRLTWRILRILPELLQRPEFSALQSYMGDSDDPQKSFQLAERLADLFDQYQIYRADWLADWQLGKDTAANAEQSWQPILWRALLADVGDQMWNNRAQLHRQFIKKAQQLTPQTKPAKLPERVIIFGISSLPEQLLEVLDALKGCMQIVLCVQNPCQYHWADIVDDRDLLRIYERYERRQAYKQGMSAELDDEQLHAKAHPLLAAWGKQGRDYIRLLDKFDETQAKGEHFNTLNFDLFTELEPQSVLQQLQNDILQLNSLAEIQAEQREWRQDDHSIMIHSCHSIQREVEVLHDHLLAALAEDPELEPRDVMVMVPDIDLYAAHIEAVFGRYERDDPRHIPFSLADQAQRQQPLLLALEFLLSLPQQRLRASDVFDLLQVPALAERFRISAGQLPQLQQWISEAEIRWGLDEAHREQLGLPAAEGRNSWLFGLQRMLFGYAVGREAEAGLLPEWQHTVAYPEVAGLEAEVAGALAEFIHRLQNWQRRLQQQYDAASWRVTLEQLLADFFAPAEDSDELLLQRLQHHLQQWHEAIDAGEFVQPLSLQVVRESWLQRMEQSSLQQRFLAGRVNFATLMPMRAIPFKHICILGLNDGDYPRTQKPLDFDLMAHDYRPGDRSHREDDRYLFLEALLSARQRLYLSWCGRSIRDNTEQPPSVLLSQLFEHLKQGWEGAKERIIEHPLQAFSRRYFEQAKPQFGQLFTYAAEWQALHQQGELAKVQALAPWQAPQALSLNDVRQFLEEPARLFFKLRFGLNLSYYQQHSADDELQAPSGLDSWQLLDRVLAHLQAQLEQFDATTAKQLQIDAQMSRYLAQLSAAGSIPAGAAGQLLATDLRRPAEFIMCNYQSCFLKYPQALEPQRLSYQCNGLELEETIHGLRRTATGQLAAIFCSASKALISSRGKRTKFKHWFRPLLQHLLCNTVEACETQVLSQDGCWLLQPISAAQAKEVLDGLLEQVEQGLCEPLPVTFEWCDEDWQKGTFGLVQNAENGFMSETNTPHFSRCFGSFEQLDQDLFNATADALYQPLAECLRSCLEENQAQFTSTEAEA</sequence>
<proteinExistence type="inferred from homology"/>
<comment type="miscellaneous">
    <text evidence="10">In the RecBCD complex, RecB has a slow 3'-5' helicase, an exonuclease activity and loads RecA onto ssDNA, RecD has a fast 5'-3' helicase activity, while RecC stimulates the ATPase and processivity of the RecB helicase and contributes to recognition of the Chi site.</text>
</comment>
<dbReference type="Gene3D" id="3.40.50.10930">
    <property type="match status" value="1"/>
</dbReference>
<dbReference type="Pfam" id="PF17946">
    <property type="entry name" value="RecC_C"/>
    <property type="match status" value="1"/>
</dbReference>
<evidence type="ECO:0000256" key="2">
    <source>
        <dbReference type="ARBA" id="ARBA00022741"/>
    </source>
</evidence>
<gene>
    <name evidence="10 12" type="primary">recC</name>
    <name evidence="12" type="ORF">CWI83_07675</name>
</gene>
<keyword evidence="6 10" id="KW-0269">Exonuclease</keyword>
<evidence type="ECO:0000313" key="13">
    <source>
        <dbReference type="Proteomes" id="UP000288279"/>
    </source>
</evidence>
<comment type="similarity">
    <text evidence="10">Belongs to the RecC family.</text>
</comment>
<dbReference type="GO" id="GO:0000724">
    <property type="term" value="P:double-strand break repair via homologous recombination"/>
    <property type="evidence" value="ECO:0007669"/>
    <property type="project" value="UniProtKB-UniRule"/>
</dbReference>
<keyword evidence="5 10" id="KW-0347">Helicase</keyword>
<reference evidence="12 13" key="1">
    <citation type="journal article" date="2011" name="Front. Microbiol.">
        <title>Genomic signatures of strain selection and enhancement in Bacillus atrophaeus var. globigii, a historical biowarfare simulant.</title>
        <authorList>
            <person name="Gibbons H.S."/>
            <person name="Broomall S.M."/>
            <person name="McNew L.A."/>
            <person name="Daligault H."/>
            <person name="Chapman C."/>
            <person name="Bruce D."/>
            <person name="Karavis M."/>
            <person name="Krepps M."/>
            <person name="McGregor P.A."/>
            <person name="Hong C."/>
            <person name="Park K.H."/>
            <person name="Akmal A."/>
            <person name="Feldman A."/>
            <person name="Lin J.S."/>
            <person name="Chang W.E."/>
            <person name="Higgs B.W."/>
            <person name="Demirev P."/>
            <person name="Lindquist J."/>
            <person name="Liem A."/>
            <person name="Fochler E."/>
            <person name="Read T.D."/>
            <person name="Tapia R."/>
            <person name="Johnson S."/>
            <person name="Bishop-Lilly K.A."/>
            <person name="Detter C."/>
            <person name="Han C."/>
            <person name="Sozhamannan S."/>
            <person name="Rosenzweig C.N."/>
            <person name="Skowronski E.W."/>
        </authorList>
    </citation>
    <scope>NUCLEOTIDE SEQUENCE [LARGE SCALE GENOMIC DNA]</scope>
    <source>
        <strain evidence="12 13">PIT1</strain>
    </source>
</reference>
<dbReference type="HAMAP" id="MF_01486">
    <property type="entry name" value="RecC"/>
    <property type="match status" value="1"/>
</dbReference>
<dbReference type="Proteomes" id="UP000288279">
    <property type="component" value="Unassembled WGS sequence"/>
</dbReference>
<feature type="domain" description="RecC C-terminal" evidence="11">
    <location>
        <begin position="822"/>
        <end position="1061"/>
    </location>
</feature>
<keyword evidence="2 10" id="KW-0547">Nucleotide-binding</keyword>
<evidence type="ECO:0000256" key="9">
    <source>
        <dbReference type="ARBA" id="ARBA00023204"/>
    </source>
</evidence>
<keyword evidence="4 10" id="KW-0378">Hydrolase</keyword>
<dbReference type="GO" id="GO:0003678">
    <property type="term" value="F:DNA helicase activity"/>
    <property type="evidence" value="ECO:0007669"/>
    <property type="project" value="UniProtKB-UniRule"/>
</dbReference>
<name>A0A432ZFW8_9GAMM</name>
<dbReference type="RefSeq" id="WP_126827762.1">
    <property type="nucleotide sequence ID" value="NZ_PIQG01000003.1"/>
</dbReference>
<dbReference type="InterPro" id="IPR027417">
    <property type="entry name" value="P-loop_NTPase"/>
</dbReference>
<evidence type="ECO:0000256" key="6">
    <source>
        <dbReference type="ARBA" id="ARBA00022839"/>
    </source>
</evidence>
<dbReference type="InterPro" id="IPR013986">
    <property type="entry name" value="DExx_box_DNA_helicase_dom_sf"/>
</dbReference>
<protein>
    <recommendedName>
        <fullName evidence="10">RecBCD enzyme subunit RecC</fullName>
    </recommendedName>
    <alternativeName>
        <fullName evidence="10">Exonuclease V subunit RecC</fullName>
        <shortName evidence="10">ExoV subunit RecC</shortName>
    </alternativeName>
    <alternativeName>
        <fullName evidence="10">Helicase/nuclease RecBCD subunit RecC</fullName>
    </alternativeName>
</protein>
<evidence type="ECO:0000256" key="3">
    <source>
        <dbReference type="ARBA" id="ARBA00022763"/>
    </source>
</evidence>
<keyword evidence="13" id="KW-1185">Reference proteome</keyword>
<dbReference type="EMBL" id="PIQG01000003">
    <property type="protein sequence ID" value="RUO76794.1"/>
    <property type="molecule type" value="Genomic_DNA"/>
</dbReference>
<evidence type="ECO:0000256" key="1">
    <source>
        <dbReference type="ARBA" id="ARBA00022722"/>
    </source>
</evidence>
<keyword evidence="9 10" id="KW-0234">DNA repair</keyword>
<keyword evidence="3 10" id="KW-0227">DNA damage</keyword>
<dbReference type="Gene3D" id="1.10.10.160">
    <property type="match status" value="1"/>
</dbReference>
<evidence type="ECO:0000313" key="12">
    <source>
        <dbReference type="EMBL" id="RUO76794.1"/>
    </source>
</evidence>
<dbReference type="PANTHER" id="PTHR30591">
    <property type="entry name" value="RECBCD ENZYME SUBUNIT RECC"/>
    <property type="match status" value="1"/>
</dbReference>
<accession>A0A432ZFW8</accession>
<dbReference type="NCBIfam" id="TIGR01450">
    <property type="entry name" value="recC"/>
    <property type="match status" value="1"/>
</dbReference>
<evidence type="ECO:0000256" key="4">
    <source>
        <dbReference type="ARBA" id="ARBA00022801"/>
    </source>
</evidence>
<evidence type="ECO:0000259" key="11">
    <source>
        <dbReference type="Pfam" id="PF17946"/>
    </source>
</evidence>
<evidence type="ECO:0000256" key="5">
    <source>
        <dbReference type="ARBA" id="ARBA00022806"/>
    </source>
</evidence>
<dbReference type="PANTHER" id="PTHR30591:SF1">
    <property type="entry name" value="RECBCD ENZYME SUBUNIT RECC"/>
    <property type="match status" value="1"/>
</dbReference>
<dbReference type="Gene3D" id="1.10.10.990">
    <property type="match status" value="1"/>
</dbReference>
<dbReference type="SUPFAM" id="SSF52980">
    <property type="entry name" value="Restriction endonuclease-like"/>
    <property type="match status" value="1"/>
</dbReference>
<keyword evidence="8 10" id="KW-0238">DNA-binding</keyword>
<dbReference type="InterPro" id="IPR006697">
    <property type="entry name" value="RecC"/>
</dbReference>
<keyword evidence="7 10" id="KW-0067">ATP-binding</keyword>
<dbReference type="SUPFAM" id="SSF52540">
    <property type="entry name" value="P-loop containing nucleoside triphosphate hydrolases"/>
    <property type="match status" value="2"/>
</dbReference>
<comment type="function">
    <text evidence="10">A helicase/nuclease that prepares dsDNA breaks (DSB) for recombinational DNA repair. Binds to DSBs and unwinds DNA via a highly rapid and processive ATP-dependent bidirectional helicase activity. Unwinds dsDNA until it encounters a Chi (crossover hotspot instigator) sequence from the 3' direction. Cuts ssDNA a few nucleotides 3' to the Chi site. The properties and activities of the enzyme are changed at Chi. The Chi-altered holoenzyme produces a long 3'-ssDNA overhang and facilitates RecA-binding to the ssDNA for homologous DNA recombination and repair. Holoenzyme degrades any linearized DNA that is unable to undergo homologous recombination. In the holoenzyme this subunit recognizes the wild-type Chi sequence, and when added to isolated RecB increases its ATP-dependent helicase processivity.</text>
</comment>
<evidence type="ECO:0000256" key="7">
    <source>
        <dbReference type="ARBA" id="ARBA00022840"/>
    </source>
</evidence>
<dbReference type="GO" id="GO:0008854">
    <property type="term" value="F:exodeoxyribonuclease V activity"/>
    <property type="evidence" value="ECO:0007669"/>
    <property type="project" value="InterPro"/>
</dbReference>
<dbReference type="AlphaFoldDB" id="A0A432ZFW8"/>
<dbReference type="GO" id="GO:0005524">
    <property type="term" value="F:ATP binding"/>
    <property type="evidence" value="ECO:0007669"/>
    <property type="project" value="UniProtKB-UniRule"/>
</dbReference>
<dbReference type="Gene3D" id="3.40.50.300">
    <property type="entry name" value="P-loop containing nucleotide triphosphate hydrolases"/>
    <property type="match status" value="2"/>
</dbReference>
<organism evidence="12 13">
    <name type="scientific">Pseudidiomarina taiwanensis</name>
    <dbReference type="NCBI Taxonomy" id="337250"/>
    <lineage>
        <taxon>Bacteria</taxon>
        <taxon>Pseudomonadati</taxon>
        <taxon>Pseudomonadota</taxon>
        <taxon>Gammaproteobacteria</taxon>
        <taxon>Alteromonadales</taxon>
        <taxon>Idiomarinaceae</taxon>
        <taxon>Pseudidiomarina</taxon>
    </lineage>
</organism>
<dbReference type="InterPro" id="IPR041500">
    <property type="entry name" value="RecC_C"/>
</dbReference>
<evidence type="ECO:0000256" key="8">
    <source>
        <dbReference type="ARBA" id="ARBA00023125"/>
    </source>
</evidence>
<keyword evidence="1 10" id="KW-0540">Nuclease</keyword>
<dbReference type="InterPro" id="IPR011335">
    <property type="entry name" value="Restrct_endonuc-II-like"/>
</dbReference>
<dbReference type="GO" id="GO:0003677">
    <property type="term" value="F:DNA binding"/>
    <property type="evidence" value="ECO:0007669"/>
    <property type="project" value="UniProtKB-UniRule"/>
</dbReference>
<dbReference type="Pfam" id="PF04257">
    <property type="entry name" value="Exonuc_V_gamma"/>
    <property type="match status" value="1"/>
</dbReference>
<dbReference type="GO" id="GO:0009338">
    <property type="term" value="C:exodeoxyribonuclease V complex"/>
    <property type="evidence" value="ECO:0007669"/>
    <property type="project" value="InterPro"/>
</dbReference>
<comment type="caution">
    <text evidence="12">The sequence shown here is derived from an EMBL/GenBank/DDBJ whole genome shotgun (WGS) entry which is preliminary data.</text>
</comment>